<dbReference type="GO" id="GO:0005044">
    <property type="term" value="F:scavenger receptor activity"/>
    <property type="evidence" value="ECO:0007669"/>
    <property type="project" value="TreeGrafter"/>
</dbReference>
<evidence type="ECO:0000256" key="14">
    <source>
        <dbReference type="SAM" id="Phobius"/>
    </source>
</evidence>
<evidence type="ECO:0000256" key="11">
    <source>
        <dbReference type="ARBA" id="ARBA00040821"/>
    </source>
</evidence>
<feature type="region of interest" description="Disordered" evidence="13">
    <location>
        <begin position="503"/>
        <end position="556"/>
    </location>
</feature>
<dbReference type="GO" id="GO:0005737">
    <property type="term" value="C:cytoplasm"/>
    <property type="evidence" value="ECO:0007669"/>
    <property type="project" value="TreeGrafter"/>
</dbReference>
<dbReference type="AlphaFoldDB" id="A0AAW0YL51"/>
<name>A0AAW0YL51_CHEQU</name>
<dbReference type="Pfam" id="PF01130">
    <property type="entry name" value="CD36"/>
    <property type="match status" value="1"/>
</dbReference>
<keyword evidence="6 14" id="KW-1133">Transmembrane helix</keyword>
<dbReference type="EMBL" id="JARKIK010000004">
    <property type="protein sequence ID" value="KAK8752568.1"/>
    <property type="molecule type" value="Genomic_DNA"/>
</dbReference>
<evidence type="ECO:0000313" key="16">
    <source>
        <dbReference type="Proteomes" id="UP001445076"/>
    </source>
</evidence>
<proteinExistence type="inferred from homology"/>
<sequence>MVKMGKLSEENYDTHSATRMHNVVEQMNRSARCRCCLWMVALWCAATVIFMLAGYDTVVHTVAVDQMVLRQGGQKYESWVDTPVPVYYRVQVFNLTNPSQFMAGERPRVQELGPYVYLMKESKEEIEFYKNGSVSYRSRPMYFFQPHLSAGSEEDTIISVNIPFVNAADAVKNQGFLRMIIQVAKKIHGFQTVRKLTVGELLWGHKSRVMDWARTLQKLPYPHQLFGLLVGFNDSVQEPYTMHTGKGDATKMNQILAWNGRQTLDFWSGDKCNEIRGTDANGFAPGVSKKDKLYIFNGQLCRAIPLVYNDTVIQSGIAAYRFVPPDDVFSYGVNHPENACFCSGGGCPPTGVLDMKPCYWGASVGFSFPHFYKADPKLRHIVLGLRPEPEKHRTEFDIYPDLGVPLRVKLRMQMNVMLDRSQALERARHFDVILPIFWFEVGIDSLPGEVVGLLKLAQNLPPVVKTTSVTLCTALTLIFLILLLAQTVAAWCGWGAVSSKKRPLTPDDLPHHTHFRPTPPMWEYDELHKPPRRGDSTVSSGSYKESLPSTLAQPGVDIPIIDDHTLLPPYRRCHNLDIPDAPRPDSVGDESIDTDQVPPPYSPGPVHRTPSTVSVEIHITASDDELADLPHDPPVRKDIPIEQCPPYYESTARLPPVEDEEPERVTPSTPPPLPGENVVAPLARVEDDTLDMQGNPGSSCLSSSPEYPPRYTKSSAPLATSSPQGSVDANNSRSDLPPPLESDL</sequence>
<keyword evidence="5 14" id="KW-0812">Transmembrane</keyword>
<evidence type="ECO:0000256" key="6">
    <source>
        <dbReference type="ARBA" id="ARBA00022989"/>
    </source>
</evidence>
<feature type="compositionally biased region" description="Polar residues" evidence="13">
    <location>
        <begin position="536"/>
        <end position="552"/>
    </location>
</feature>
<evidence type="ECO:0000256" key="9">
    <source>
        <dbReference type="ARBA" id="ARBA00023170"/>
    </source>
</evidence>
<dbReference type="PRINTS" id="PR01609">
    <property type="entry name" value="CD36FAMILY"/>
</dbReference>
<evidence type="ECO:0000256" key="12">
    <source>
        <dbReference type="ARBA" id="ARBA00042244"/>
    </source>
</evidence>
<dbReference type="PANTHER" id="PTHR11923:SF110">
    <property type="entry name" value="SCAVENGER RECEPTOR CLASS B MEMBER 1"/>
    <property type="match status" value="1"/>
</dbReference>
<evidence type="ECO:0000313" key="15">
    <source>
        <dbReference type="EMBL" id="KAK8752568.1"/>
    </source>
</evidence>
<feature type="compositionally biased region" description="Basic and acidic residues" evidence="13">
    <location>
        <begin position="525"/>
        <end position="535"/>
    </location>
</feature>
<keyword evidence="7 14" id="KW-0472">Membrane</keyword>
<keyword evidence="8" id="KW-1015">Disulfide bond</keyword>
<evidence type="ECO:0000256" key="7">
    <source>
        <dbReference type="ARBA" id="ARBA00023136"/>
    </source>
</evidence>
<keyword evidence="10" id="KW-0325">Glycoprotein</keyword>
<evidence type="ECO:0000256" key="1">
    <source>
        <dbReference type="ARBA" id="ARBA00004189"/>
    </source>
</evidence>
<keyword evidence="4" id="KW-1003">Cell membrane</keyword>
<comment type="subcellular location">
    <subcellularLocation>
        <location evidence="2">Cell membrane</location>
        <topology evidence="2">Multi-pass membrane protein</topology>
    </subcellularLocation>
    <subcellularLocation>
        <location evidence="1">Membrane</location>
        <location evidence="1">Caveola</location>
        <topology evidence="1">Multi-pass membrane protein</topology>
    </subcellularLocation>
</comment>
<comment type="caution">
    <text evidence="15">The sequence shown here is derived from an EMBL/GenBank/DDBJ whole genome shotgun (WGS) entry which is preliminary data.</text>
</comment>
<reference evidence="15 16" key="1">
    <citation type="journal article" date="2024" name="BMC Genomics">
        <title>Genome assembly of redclaw crayfish (Cherax quadricarinatus) provides insights into its immune adaptation and hypoxia tolerance.</title>
        <authorList>
            <person name="Liu Z."/>
            <person name="Zheng J."/>
            <person name="Li H."/>
            <person name="Fang K."/>
            <person name="Wang S."/>
            <person name="He J."/>
            <person name="Zhou D."/>
            <person name="Weng S."/>
            <person name="Chi M."/>
            <person name="Gu Z."/>
            <person name="He J."/>
            <person name="Li F."/>
            <person name="Wang M."/>
        </authorList>
    </citation>
    <scope>NUCLEOTIDE SEQUENCE [LARGE SCALE GENOMIC DNA]</scope>
    <source>
        <strain evidence="15">ZL_2023a</strain>
    </source>
</reference>
<protein>
    <recommendedName>
        <fullName evidence="11">Scavenger receptor class B member 1</fullName>
    </recommendedName>
    <alternativeName>
        <fullName evidence="12">SR-BI</fullName>
    </alternativeName>
</protein>
<gene>
    <name evidence="15" type="ORF">OTU49_006283</name>
</gene>
<feature type="region of interest" description="Disordered" evidence="13">
    <location>
        <begin position="573"/>
        <end position="608"/>
    </location>
</feature>
<feature type="compositionally biased region" description="Basic and acidic residues" evidence="13">
    <location>
        <begin position="628"/>
        <end position="640"/>
    </location>
</feature>
<evidence type="ECO:0000256" key="13">
    <source>
        <dbReference type="SAM" id="MobiDB-lite"/>
    </source>
</evidence>
<evidence type="ECO:0000256" key="10">
    <source>
        <dbReference type="ARBA" id="ARBA00023180"/>
    </source>
</evidence>
<feature type="region of interest" description="Disordered" evidence="13">
    <location>
        <begin position="623"/>
        <end position="744"/>
    </location>
</feature>
<dbReference type="PANTHER" id="PTHR11923">
    <property type="entry name" value="SCAVENGER RECEPTOR CLASS B TYPE-1 SR-B1"/>
    <property type="match status" value="1"/>
</dbReference>
<dbReference type="Proteomes" id="UP001445076">
    <property type="component" value="Unassembled WGS sequence"/>
</dbReference>
<keyword evidence="9" id="KW-0675">Receptor</keyword>
<comment type="similarity">
    <text evidence="3">Belongs to the CD36 family.</text>
</comment>
<dbReference type="InterPro" id="IPR002159">
    <property type="entry name" value="CD36_fam"/>
</dbReference>
<evidence type="ECO:0000256" key="5">
    <source>
        <dbReference type="ARBA" id="ARBA00022692"/>
    </source>
</evidence>
<evidence type="ECO:0000256" key="3">
    <source>
        <dbReference type="ARBA" id="ARBA00010532"/>
    </source>
</evidence>
<feature type="compositionally biased region" description="Basic and acidic residues" evidence="13">
    <location>
        <begin position="574"/>
        <end position="583"/>
    </location>
</feature>
<feature type="compositionally biased region" description="Polar residues" evidence="13">
    <location>
        <begin position="695"/>
        <end position="705"/>
    </location>
</feature>
<keyword evidence="16" id="KW-1185">Reference proteome</keyword>
<accession>A0AAW0YL51</accession>
<feature type="transmembrane region" description="Helical" evidence="14">
    <location>
        <begin position="35"/>
        <end position="55"/>
    </location>
</feature>
<evidence type="ECO:0000256" key="4">
    <source>
        <dbReference type="ARBA" id="ARBA00022475"/>
    </source>
</evidence>
<feature type="compositionally biased region" description="Polar residues" evidence="13">
    <location>
        <begin position="712"/>
        <end position="734"/>
    </location>
</feature>
<evidence type="ECO:0000256" key="8">
    <source>
        <dbReference type="ARBA" id="ARBA00023157"/>
    </source>
</evidence>
<evidence type="ECO:0000256" key="2">
    <source>
        <dbReference type="ARBA" id="ARBA00004651"/>
    </source>
</evidence>
<dbReference type="GO" id="GO:0005901">
    <property type="term" value="C:caveola"/>
    <property type="evidence" value="ECO:0007669"/>
    <property type="project" value="UniProtKB-SubCell"/>
</dbReference>
<organism evidence="15 16">
    <name type="scientific">Cherax quadricarinatus</name>
    <name type="common">Australian red claw crayfish</name>
    <dbReference type="NCBI Taxonomy" id="27406"/>
    <lineage>
        <taxon>Eukaryota</taxon>
        <taxon>Metazoa</taxon>
        <taxon>Ecdysozoa</taxon>
        <taxon>Arthropoda</taxon>
        <taxon>Crustacea</taxon>
        <taxon>Multicrustacea</taxon>
        <taxon>Malacostraca</taxon>
        <taxon>Eumalacostraca</taxon>
        <taxon>Eucarida</taxon>
        <taxon>Decapoda</taxon>
        <taxon>Pleocyemata</taxon>
        <taxon>Astacidea</taxon>
        <taxon>Parastacoidea</taxon>
        <taxon>Parastacidae</taxon>
        <taxon>Cherax</taxon>
    </lineage>
</organism>